<comment type="caution">
    <text evidence="1">The sequence shown here is derived from an EMBL/GenBank/DDBJ whole genome shotgun (WGS) entry which is preliminary data.</text>
</comment>
<dbReference type="EMBL" id="CAJNOJ010000454">
    <property type="protein sequence ID" value="CAF1454359.1"/>
    <property type="molecule type" value="Genomic_DNA"/>
</dbReference>
<gene>
    <name evidence="1" type="ORF">EDS130_LOCUS39729</name>
</gene>
<dbReference type="SUPFAM" id="SSF52047">
    <property type="entry name" value="RNI-like"/>
    <property type="match status" value="1"/>
</dbReference>
<sequence>MNVNKRHSTSTVDNAEKKKFKQDFPIARFEHLANELIYEIFDHLDAQQLHQSFFSLNQRLQYLCLNANLSLRIGMSSASKTIFERSFNDMISHHQHRIRSLYLFNPFVIDYFTISQCSQLQTLTLGNIEWERLESVLITLASAPNLVSLSIYIGGVGKQATVYSLVFQLPALKSCKLNFQTDAPLKLSAISINSVSPIERLIIMDNYSFDEINVIRSYVPKLRFLSITRKHEYPVRYMLFCQIIFHDSTYFSLLGDRVSLEGIEQFVKEHCNRISVLHVSPIPNIGDREAWEKSIQSYIPHVSTFNFEYGQSTPCRLTYEFCRLIYTSTFGIAAYMEQKFFTHEPMSEACLHEIFCSSQLHRKKYFELDSRFNVTNFKCHDKVDTNSINHVIIHDPDVISCCSKYFFAKATDLSINHVNFTDKKLCLTDELLRILDLRRLTKLTMNYIEKDFDIFIKLLRLAPNVRTITWESIEKIPNNLLSLVESEDFQLVSQENRIKTITITSRYTKKMMEVLVHLCPRVQYISLGPSYRSLDATVHYLLSEINDATLRLFSLCIREAYQDWMTYWKDQIKTHGVFNDYSIKIIDKNFYLWWGD</sequence>
<dbReference type="InterPro" id="IPR032675">
    <property type="entry name" value="LRR_dom_sf"/>
</dbReference>
<proteinExistence type="predicted"/>
<dbReference type="AlphaFoldDB" id="A0A815PU96"/>
<dbReference type="Proteomes" id="UP000663852">
    <property type="component" value="Unassembled WGS sequence"/>
</dbReference>
<evidence type="ECO:0000313" key="2">
    <source>
        <dbReference type="Proteomes" id="UP000663852"/>
    </source>
</evidence>
<name>A0A815PU96_ADIRI</name>
<dbReference type="Gene3D" id="3.80.10.10">
    <property type="entry name" value="Ribonuclease Inhibitor"/>
    <property type="match status" value="1"/>
</dbReference>
<organism evidence="1 2">
    <name type="scientific">Adineta ricciae</name>
    <name type="common">Rotifer</name>
    <dbReference type="NCBI Taxonomy" id="249248"/>
    <lineage>
        <taxon>Eukaryota</taxon>
        <taxon>Metazoa</taxon>
        <taxon>Spiralia</taxon>
        <taxon>Gnathifera</taxon>
        <taxon>Rotifera</taxon>
        <taxon>Eurotatoria</taxon>
        <taxon>Bdelloidea</taxon>
        <taxon>Adinetida</taxon>
        <taxon>Adinetidae</taxon>
        <taxon>Adineta</taxon>
    </lineage>
</organism>
<accession>A0A815PU96</accession>
<evidence type="ECO:0000313" key="1">
    <source>
        <dbReference type="EMBL" id="CAF1454359.1"/>
    </source>
</evidence>
<protein>
    <recommendedName>
        <fullName evidence="3">F-box domain-containing protein</fullName>
    </recommendedName>
</protein>
<evidence type="ECO:0008006" key="3">
    <source>
        <dbReference type="Google" id="ProtNLM"/>
    </source>
</evidence>
<reference evidence="1" key="1">
    <citation type="submission" date="2021-02" db="EMBL/GenBank/DDBJ databases">
        <authorList>
            <person name="Nowell W R."/>
        </authorList>
    </citation>
    <scope>NUCLEOTIDE SEQUENCE</scope>
</reference>